<evidence type="ECO:0000313" key="3">
    <source>
        <dbReference type="Proteomes" id="UP000051315"/>
    </source>
</evidence>
<comment type="caution">
    <text evidence="2">The sequence shown here is derived from an EMBL/GenBank/DDBJ whole genome shotgun (WGS) entry which is preliminary data.</text>
</comment>
<sequence length="50" mass="5399">MVYKTTHQIESGQVKTKNAFMPMAIWTSLVAGILMLVIGLAGVAGLFGRF</sequence>
<dbReference type="Proteomes" id="UP000051315">
    <property type="component" value="Unassembled WGS sequence"/>
</dbReference>
<gene>
    <name evidence="2" type="ORF">FC15_GL001270</name>
</gene>
<dbReference type="AlphaFoldDB" id="A0A0R1VYQ0"/>
<keyword evidence="1" id="KW-0812">Transmembrane</keyword>
<organism evidence="2 3">
    <name type="scientific">Lapidilactobacillus concavus DSM 17758</name>
    <dbReference type="NCBI Taxonomy" id="1423735"/>
    <lineage>
        <taxon>Bacteria</taxon>
        <taxon>Bacillati</taxon>
        <taxon>Bacillota</taxon>
        <taxon>Bacilli</taxon>
        <taxon>Lactobacillales</taxon>
        <taxon>Lactobacillaceae</taxon>
        <taxon>Lapidilactobacillus</taxon>
    </lineage>
</organism>
<dbReference type="EMBL" id="AZFX01000036">
    <property type="protein sequence ID" value="KRM10666.1"/>
    <property type="molecule type" value="Genomic_DNA"/>
</dbReference>
<name>A0A0R1VYQ0_9LACO</name>
<evidence type="ECO:0000313" key="2">
    <source>
        <dbReference type="EMBL" id="KRM10666.1"/>
    </source>
</evidence>
<accession>A0A0R1VYQ0</accession>
<protein>
    <submittedName>
        <fullName evidence="2">Uncharacterized protein</fullName>
    </submittedName>
</protein>
<proteinExistence type="predicted"/>
<reference evidence="2 3" key="1">
    <citation type="journal article" date="2015" name="Genome Announc.">
        <title>Expanding the biotechnology potential of lactobacilli through comparative genomics of 213 strains and associated genera.</title>
        <authorList>
            <person name="Sun Z."/>
            <person name="Harris H.M."/>
            <person name="McCann A."/>
            <person name="Guo C."/>
            <person name="Argimon S."/>
            <person name="Zhang W."/>
            <person name="Yang X."/>
            <person name="Jeffery I.B."/>
            <person name="Cooney J.C."/>
            <person name="Kagawa T.F."/>
            <person name="Liu W."/>
            <person name="Song Y."/>
            <person name="Salvetti E."/>
            <person name="Wrobel A."/>
            <person name="Rasinkangas P."/>
            <person name="Parkhill J."/>
            <person name="Rea M.C."/>
            <person name="O'Sullivan O."/>
            <person name="Ritari J."/>
            <person name="Douillard F.P."/>
            <person name="Paul Ross R."/>
            <person name="Yang R."/>
            <person name="Briner A.E."/>
            <person name="Felis G.E."/>
            <person name="de Vos W.M."/>
            <person name="Barrangou R."/>
            <person name="Klaenhammer T.R."/>
            <person name="Caufield P.W."/>
            <person name="Cui Y."/>
            <person name="Zhang H."/>
            <person name="O'Toole P.W."/>
        </authorList>
    </citation>
    <scope>NUCLEOTIDE SEQUENCE [LARGE SCALE GENOMIC DNA]</scope>
    <source>
        <strain evidence="2 3">DSM 17758</strain>
    </source>
</reference>
<keyword evidence="3" id="KW-1185">Reference proteome</keyword>
<feature type="transmembrane region" description="Helical" evidence="1">
    <location>
        <begin position="23"/>
        <end position="47"/>
    </location>
</feature>
<dbReference type="PATRIC" id="fig|1423735.3.peg.1316"/>
<keyword evidence="1" id="KW-0472">Membrane</keyword>
<keyword evidence="1" id="KW-1133">Transmembrane helix</keyword>
<evidence type="ECO:0000256" key="1">
    <source>
        <dbReference type="SAM" id="Phobius"/>
    </source>
</evidence>